<reference evidence="1" key="1">
    <citation type="submission" date="2020-03" db="EMBL/GenBank/DDBJ databases">
        <authorList>
            <person name="He L."/>
        </authorList>
    </citation>
    <scope>NUCLEOTIDE SEQUENCE</scope>
    <source>
        <strain evidence="1">CkLH20</strain>
    </source>
</reference>
<dbReference type="SUPFAM" id="SSF54695">
    <property type="entry name" value="POZ domain"/>
    <property type="match status" value="1"/>
</dbReference>
<organism evidence="1 2">
    <name type="scientific">Colletotrichum karsti</name>
    <dbReference type="NCBI Taxonomy" id="1095194"/>
    <lineage>
        <taxon>Eukaryota</taxon>
        <taxon>Fungi</taxon>
        <taxon>Dikarya</taxon>
        <taxon>Ascomycota</taxon>
        <taxon>Pezizomycotina</taxon>
        <taxon>Sordariomycetes</taxon>
        <taxon>Hypocreomycetidae</taxon>
        <taxon>Glomerellales</taxon>
        <taxon>Glomerellaceae</taxon>
        <taxon>Colletotrichum</taxon>
        <taxon>Colletotrichum boninense species complex</taxon>
    </lineage>
</organism>
<dbReference type="InterPro" id="IPR011333">
    <property type="entry name" value="SKP1/BTB/POZ_sf"/>
</dbReference>
<comment type="caution">
    <text evidence="1">The sequence shown here is derived from an EMBL/GenBank/DDBJ whole genome shotgun (WGS) entry which is preliminary data.</text>
</comment>
<proteinExistence type="predicted"/>
<dbReference type="CDD" id="cd18186">
    <property type="entry name" value="BTB_POZ_ZBTB_KLHL-like"/>
    <property type="match status" value="1"/>
</dbReference>
<reference evidence="1" key="2">
    <citation type="submission" date="2020-11" db="EMBL/GenBank/DDBJ databases">
        <title>Whole genome sequencing of Colletotrichum sp.</title>
        <authorList>
            <person name="Li H."/>
        </authorList>
    </citation>
    <scope>NUCLEOTIDE SEQUENCE</scope>
    <source>
        <strain evidence="1">CkLH20</strain>
    </source>
</reference>
<dbReference type="Proteomes" id="UP000781932">
    <property type="component" value="Unassembled WGS sequence"/>
</dbReference>
<dbReference type="AlphaFoldDB" id="A0A9P6I9B9"/>
<accession>A0A9P6I9B9</accession>
<dbReference type="OrthoDB" id="5275938at2759"/>
<protein>
    <recommendedName>
        <fullName evidence="3">BTB domain-containing protein</fullName>
    </recommendedName>
</protein>
<dbReference type="RefSeq" id="XP_038747836.1">
    <property type="nucleotide sequence ID" value="XM_038886586.1"/>
</dbReference>
<keyword evidence="2" id="KW-1185">Reference proteome</keyword>
<evidence type="ECO:0008006" key="3">
    <source>
        <dbReference type="Google" id="ProtNLM"/>
    </source>
</evidence>
<sequence>MEPSAKRIRLNNDKDETVVVDQDGDLRLRVGSAPNRVATFVICSKTVGRVSPVFKRMLFGNFAEARPANDEEWVVELPDDDSNTFEIYLNIIHGWFDKVPNKLNVRKLASLLTVADKYDSTPCCSHGLGNG</sequence>
<evidence type="ECO:0000313" key="2">
    <source>
        <dbReference type="Proteomes" id="UP000781932"/>
    </source>
</evidence>
<dbReference type="EMBL" id="JAATWM020000010">
    <property type="protein sequence ID" value="KAF9878375.1"/>
    <property type="molecule type" value="Genomic_DNA"/>
</dbReference>
<name>A0A9P6I9B9_9PEZI</name>
<dbReference type="Gene3D" id="3.30.710.10">
    <property type="entry name" value="Potassium Channel Kv1.1, Chain A"/>
    <property type="match status" value="1"/>
</dbReference>
<dbReference type="GeneID" id="62159660"/>
<gene>
    <name evidence="1" type="ORF">CkaCkLH20_03867</name>
</gene>
<evidence type="ECO:0000313" key="1">
    <source>
        <dbReference type="EMBL" id="KAF9878375.1"/>
    </source>
</evidence>